<dbReference type="Gene3D" id="1.25.40.10">
    <property type="entry name" value="Tetratricopeptide repeat domain"/>
    <property type="match status" value="1"/>
</dbReference>
<dbReference type="NCBIfam" id="TIGR00756">
    <property type="entry name" value="PPR"/>
    <property type="match status" value="2"/>
</dbReference>
<sequence length="165" mass="18790">MVVFEILINMFTMGGWFYEAADVFLGVRSVGISPRLECCNSLLNDFLKGNRMRLFWKVSRAVDEAIELKKLMVEKGLTPDRYTYSVVIDGLCRQKRSEEAKLVLNEMYDIGLNPDRTMYIALIDGFLKENNVDKALRIKEEMVARGVKLCGVTYNVIFAGICKIG</sequence>
<dbReference type="EMBL" id="PDCK01000045">
    <property type="protein sequence ID" value="PRQ20552.1"/>
    <property type="molecule type" value="Genomic_DNA"/>
</dbReference>
<dbReference type="Pfam" id="PF13041">
    <property type="entry name" value="PPR_2"/>
    <property type="match status" value="1"/>
</dbReference>
<dbReference type="Gramene" id="PRQ20552">
    <property type="protein sequence ID" value="PRQ20552"/>
    <property type="gene ID" value="RchiOBHm_Chr7g0229441"/>
</dbReference>
<name>A0A2P6PF50_ROSCH</name>
<evidence type="ECO:0000256" key="3">
    <source>
        <dbReference type="PROSITE-ProRule" id="PRU00708"/>
    </source>
</evidence>
<dbReference type="InterPro" id="IPR011990">
    <property type="entry name" value="TPR-like_helical_dom_sf"/>
</dbReference>
<organism evidence="4 5">
    <name type="scientific">Rosa chinensis</name>
    <name type="common">China rose</name>
    <dbReference type="NCBI Taxonomy" id="74649"/>
    <lineage>
        <taxon>Eukaryota</taxon>
        <taxon>Viridiplantae</taxon>
        <taxon>Streptophyta</taxon>
        <taxon>Embryophyta</taxon>
        <taxon>Tracheophyta</taxon>
        <taxon>Spermatophyta</taxon>
        <taxon>Magnoliopsida</taxon>
        <taxon>eudicotyledons</taxon>
        <taxon>Gunneridae</taxon>
        <taxon>Pentapetalae</taxon>
        <taxon>rosids</taxon>
        <taxon>fabids</taxon>
        <taxon>Rosales</taxon>
        <taxon>Rosaceae</taxon>
        <taxon>Rosoideae</taxon>
        <taxon>Rosoideae incertae sedis</taxon>
        <taxon>Rosa</taxon>
    </lineage>
</organism>
<dbReference type="Proteomes" id="UP000238479">
    <property type="component" value="Chromosome 7"/>
</dbReference>
<dbReference type="InterPro" id="IPR050872">
    <property type="entry name" value="PPR_P_subfamily"/>
</dbReference>
<feature type="repeat" description="PPR" evidence="3">
    <location>
        <begin position="80"/>
        <end position="114"/>
    </location>
</feature>
<protein>
    <submittedName>
        <fullName evidence="4">Putative pentatricopeptide</fullName>
    </submittedName>
</protein>
<comment type="similarity">
    <text evidence="1">Belongs to the PPR family. P subfamily.</text>
</comment>
<keyword evidence="2" id="KW-0677">Repeat</keyword>
<dbReference type="PROSITE" id="PS51375">
    <property type="entry name" value="PPR"/>
    <property type="match status" value="2"/>
</dbReference>
<dbReference type="OMA" id="WVITEML"/>
<evidence type="ECO:0000256" key="2">
    <source>
        <dbReference type="ARBA" id="ARBA00022737"/>
    </source>
</evidence>
<keyword evidence="5" id="KW-1185">Reference proteome</keyword>
<comment type="caution">
    <text evidence="4">The sequence shown here is derived from an EMBL/GenBank/DDBJ whole genome shotgun (WGS) entry which is preliminary data.</text>
</comment>
<accession>A0A2P6PF50</accession>
<reference evidence="4 5" key="1">
    <citation type="journal article" date="2018" name="Nat. Genet.">
        <title>The Rosa genome provides new insights in the design of modern roses.</title>
        <authorList>
            <person name="Bendahmane M."/>
        </authorList>
    </citation>
    <scope>NUCLEOTIDE SEQUENCE [LARGE SCALE GENOMIC DNA]</scope>
    <source>
        <strain evidence="5">cv. Old Blush</strain>
    </source>
</reference>
<dbReference type="InterPro" id="IPR002885">
    <property type="entry name" value="PPR_rpt"/>
</dbReference>
<feature type="repeat" description="PPR" evidence="3">
    <location>
        <begin position="115"/>
        <end position="149"/>
    </location>
</feature>
<evidence type="ECO:0000313" key="5">
    <source>
        <dbReference type="Proteomes" id="UP000238479"/>
    </source>
</evidence>
<evidence type="ECO:0000256" key="1">
    <source>
        <dbReference type="ARBA" id="ARBA00007626"/>
    </source>
</evidence>
<evidence type="ECO:0000313" key="4">
    <source>
        <dbReference type="EMBL" id="PRQ20552.1"/>
    </source>
</evidence>
<dbReference type="Pfam" id="PF12854">
    <property type="entry name" value="PPR_1"/>
    <property type="match status" value="1"/>
</dbReference>
<dbReference type="PANTHER" id="PTHR46128:SF211">
    <property type="entry name" value="PENTACOTRIPEPTIDE-REPEAT REGION OF PRORP DOMAIN-CONTAINING PROTEIN"/>
    <property type="match status" value="1"/>
</dbReference>
<proteinExistence type="inferred from homology"/>
<dbReference type="AlphaFoldDB" id="A0A2P6PF50"/>
<gene>
    <name evidence="4" type="ORF">RchiOBHm_Chr7g0229441</name>
</gene>
<dbReference type="PANTHER" id="PTHR46128">
    <property type="entry name" value="MITOCHONDRIAL GROUP I INTRON SPLICING FACTOR CCM1"/>
    <property type="match status" value="1"/>
</dbReference>